<dbReference type="Pfam" id="PF00668">
    <property type="entry name" value="Condensation"/>
    <property type="match status" value="1"/>
</dbReference>
<dbReference type="InterPro" id="IPR001242">
    <property type="entry name" value="Condensation_dom"/>
</dbReference>
<feature type="domain" description="Condensation" evidence="1">
    <location>
        <begin position="67"/>
        <end position="366"/>
    </location>
</feature>
<dbReference type="RefSeq" id="WP_296552974.1">
    <property type="nucleotide sequence ID" value="NZ_JBHMAS010000004.1"/>
</dbReference>
<evidence type="ECO:0000313" key="2">
    <source>
        <dbReference type="EMBL" id="MFB9779019.1"/>
    </source>
</evidence>
<accession>A0ABV5X9K7</accession>
<gene>
    <name evidence="2" type="ORF">ACFFQ6_04955</name>
</gene>
<dbReference type="SUPFAM" id="SSF52777">
    <property type="entry name" value="CoA-dependent acyltransferases"/>
    <property type="match status" value="2"/>
</dbReference>
<evidence type="ECO:0000259" key="1">
    <source>
        <dbReference type="Pfam" id="PF00668"/>
    </source>
</evidence>
<proteinExistence type="predicted"/>
<dbReference type="EMBL" id="JBHMAS010000004">
    <property type="protein sequence ID" value="MFB9779019.1"/>
    <property type="molecule type" value="Genomic_DNA"/>
</dbReference>
<organism evidence="2 3">
    <name type="scientific">Rhodococcus baikonurensis</name>
    <dbReference type="NCBI Taxonomy" id="172041"/>
    <lineage>
        <taxon>Bacteria</taxon>
        <taxon>Bacillati</taxon>
        <taxon>Actinomycetota</taxon>
        <taxon>Actinomycetes</taxon>
        <taxon>Mycobacteriales</taxon>
        <taxon>Nocardiaceae</taxon>
        <taxon>Rhodococcus</taxon>
        <taxon>Rhodococcus erythropolis group</taxon>
    </lineage>
</organism>
<sequence>MDLNLITHWHPLPGRVIEWGVTHASAQRAAEAEIDRELPPTTMQDRHLRRARVTAEKGDPQSPWIGIAFDFAGTLDRDAMTRALQRYVRRHDTLHSWFSFDEATTDAADTSFEVRRHVVPVEGIELEYRVGDDVSESEAIRALVATKFATETSALQWPAFVFGAVEHDHTDTETAPGFTLFHAVDHAHSDMNSMVLMYAELRQLYAAETTGSHPELGPAGSYAQFGRIERERTTELTMQSPEVHKWLGYLMRSGGSFPGFPLPLGAEDAPKPAIGSRFDLADDVECEKFGAICKANGANFIGGIFTALAIAEFELAGRDKYIALSPVSTRTEADSFAQGWYINLIPVGIDVDDKRRFTELAKVGQQGYHDGKALLDVSVQQVIDLVLSSMSDENSSAPGGLSKTLTPPPIVSYIDGRRMPDPYSYAETKATGIVGGKETQIASMWINRMHTGTWIAVSHPDTPTAHESATRFAEHISTIIKTVAAQGDYSFSAPEGAS</sequence>
<dbReference type="Gene3D" id="3.30.559.30">
    <property type="entry name" value="Nonribosomal peptide synthetase, condensation domain"/>
    <property type="match status" value="1"/>
</dbReference>
<reference evidence="2 3" key="1">
    <citation type="submission" date="2024-09" db="EMBL/GenBank/DDBJ databases">
        <authorList>
            <person name="Sun Q."/>
            <person name="Mori K."/>
        </authorList>
    </citation>
    <scope>NUCLEOTIDE SEQUENCE [LARGE SCALE GENOMIC DNA]</scope>
    <source>
        <strain evidence="2 3">JCM 11411</strain>
    </source>
</reference>
<name>A0ABV5X9K7_9NOCA</name>
<evidence type="ECO:0000313" key="3">
    <source>
        <dbReference type="Proteomes" id="UP001589587"/>
    </source>
</evidence>
<protein>
    <submittedName>
        <fullName evidence="2">Condensation domain-containing protein</fullName>
    </submittedName>
</protein>
<dbReference type="Proteomes" id="UP001589587">
    <property type="component" value="Unassembled WGS sequence"/>
</dbReference>
<keyword evidence="3" id="KW-1185">Reference proteome</keyword>
<dbReference type="InterPro" id="IPR023213">
    <property type="entry name" value="CAT-like_dom_sf"/>
</dbReference>
<dbReference type="Gene3D" id="3.30.559.10">
    <property type="entry name" value="Chloramphenicol acetyltransferase-like domain"/>
    <property type="match status" value="1"/>
</dbReference>
<comment type="caution">
    <text evidence="2">The sequence shown here is derived from an EMBL/GenBank/DDBJ whole genome shotgun (WGS) entry which is preliminary data.</text>
</comment>